<evidence type="ECO:0000259" key="2">
    <source>
        <dbReference type="Pfam" id="PF13976"/>
    </source>
</evidence>
<feature type="domain" description="GAG-pre-integrase" evidence="2">
    <location>
        <begin position="106"/>
        <end position="145"/>
    </location>
</feature>
<dbReference type="InterPro" id="IPR025724">
    <property type="entry name" value="GAG-pre-integrase_dom"/>
</dbReference>
<gene>
    <name evidence="3" type="ORF">RJ640_009694</name>
</gene>
<accession>A0AA88RIC8</accession>
<dbReference type="InterPro" id="IPR013103">
    <property type="entry name" value="RVT_2"/>
</dbReference>
<evidence type="ECO:0000259" key="1">
    <source>
        <dbReference type="Pfam" id="PF07727"/>
    </source>
</evidence>
<evidence type="ECO:0000313" key="3">
    <source>
        <dbReference type="EMBL" id="KAK2975340.1"/>
    </source>
</evidence>
<name>A0AA88RIC8_9ASTE</name>
<dbReference type="Proteomes" id="UP001187471">
    <property type="component" value="Unassembled WGS sequence"/>
</dbReference>
<feature type="domain" description="Reverse transcriptase Ty1/copia-type" evidence="1">
    <location>
        <begin position="173"/>
        <end position="239"/>
    </location>
</feature>
<evidence type="ECO:0000313" key="4">
    <source>
        <dbReference type="Proteomes" id="UP001187471"/>
    </source>
</evidence>
<protein>
    <submittedName>
        <fullName evidence="3">Uncharacterized protein</fullName>
    </submittedName>
</protein>
<dbReference type="PANTHER" id="PTHR11439:SF517">
    <property type="entry name" value="CYSTEINE-RICH RLK (RECEPTOR-LIKE PROTEIN KINASE) 8"/>
    <property type="match status" value="1"/>
</dbReference>
<sequence>MEATSGAFHFQNLVKDNCERWNIEMKTFLSGLDVWEAVEEKYVESKNLIGSSQVVKKAFEENVQATTAKKAWDTLENAFKGIDKRELDRSCSNVEQSDVLDEYHHDAPKCLKACFDNQSWLWHLRLGHLNFGGLELLSMKNMFPKGVDIEVKAPLELIHTDLCGPIDPVSLVNDVKMFDDFKKEMAKEFEVTDIGLMSYYLGINVKQRDDEIFISQEAHAKKVLKMFNMENCNPISIPIDMDKKTSRHIKGGPINLTLFRSLVGSFRYLTCIRPDILHAVSFVSRYVENPTTYHFNVAKKILRYIKGTIDLGIFYFASGDIKLVGYSDSDWARDVDD</sequence>
<keyword evidence="4" id="KW-1185">Reference proteome</keyword>
<dbReference type="AlphaFoldDB" id="A0AA88RIC8"/>
<organism evidence="3 4">
    <name type="scientific">Escallonia rubra</name>
    <dbReference type="NCBI Taxonomy" id="112253"/>
    <lineage>
        <taxon>Eukaryota</taxon>
        <taxon>Viridiplantae</taxon>
        <taxon>Streptophyta</taxon>
        <taxon>Embryophyta</taxon>
        <taxon>Tracheophyta</taxon>
        <taxon>Spermatophyta</taxon>
        <taxon>Magnoliopsida</taxon>
        <taxon>eudicotyledons</taxon>
        <taxon>Gunneridae</taxon>
        <taxon>Pentapetalae</taxon>
        <taxon>asterids</taxon>
        <taxon>campanulids</taxon>
        <taxon>Escalloniales</taxon>
        <taxon>Escalloniaceae</taxon>
        <taxon>Escallonia</taxon>
    </lineage>
</organism>
<proteinExistence type="predicted"/>
<dbReference type="EMBL" id="JAVXUO010002204">
    <property type="protein sequence ID" value="KAK2975340.1"/>
    <property type="molecule type" value="Genomic_DNA"/>
</dbReference>
<dbReference type="Pfam" id="PF07727">
    <property type="entry name" value="RVT_2"/>
    <property type="match status" value="1"/>
</dbReference>
<dbReference type="PANTHER" id="PTHR11439">
    <property type="entry name" value="GAG-POL-RELATED RETROTRANSPOSON"/>
    <property type="match status" value="1"/>
</dbReference>
<comment type="caution">
    <text evidence="3">The sequence shown here is derived from an EMBL/GenBank/DDBJ whole genome shotgun (WGS) entry which is preliminary data.</text>
</comment>
<reference evidence="3" key="1">
    <citation type="submission" date="2022-12" db="EMBL/GenBank/DDBJ databases">
        <title>Draft genome assemblies for two species of Escallonia (Escalloniales).</title>
        <authorList>
            <person name="Chanderbali A."/>
            <person name="Dervinis C."/>
            <person name="Anghel I."/>
            <person name="Soltis D."/>
            <person name="Soltis P."/>
            <person name="Zapata F."/>
        </authorList>
    </citation>
    <scope>NUCLEOTIDE SEQUENCE</scope>
    <source>
        <strain evidence="3">UCBG92.1500</strain>
        <tissue evidence="3">Leaf</tissue>
    </source>
</reference>
<dbReference type="Pfam" id="PF13976">
    <property type="entry name" value="gag_pre-integrs"/>
    <property type="match status" value="1"/>
</dbReference>